<accession>A0A2S3GWB1</accession>
<sequence>MIMSRLAGSARWISVVAVAILLGGLVLVSFVVERNGKSSLPVSFAAVGGRRMVIGTNGGLADQRRTLKNLRDGDDPLSSSKRRVPNGPDPIHNRGAGESGRSPGRA</sequence>
<dbReference type="Proteomes" id="UP000243499">
    <property type="component" value="Chromosome 2"/>
</dbReference>
<evidence type="ECO:0008006" key="4">
    <source>
        <dbReference type="Google" id="ProtNLM"/>
    </source>
</evidence>
<keyword evidence="2" id="KW-0812">Transmembrane</keyword>
<gene>
    <name evidence="3" type="ORF">PAHAL_2G064300</name>
</gene>
<dbReference type="PANTHER" id="PTHR34277:SF22">
    <property type="entry name" value="CLE FAMILY OSCLE701 PROTEIN"/>
    <property type="match status" value="1"/>
</dbReference>
<dbReference type="Gramene" id="PAN09999">
    <property type="protein sequence ID" value="PAN09999"/>
    <property type="gene ID" value="PAHAL_2G064300"/>
</dbReference>
<proteinExistence type="predicted"/>
<feature type="region of interest" description="Disordered" evidence="1">
    <location>
        <begin position="64"/>
        <end position="106"/>
    </location>
</feature>
<dbReference type="AlphaFoldDB" id="A0A2S3GWB1"/>
<evidence type="ECO:0000256" key="1">
    <source>
        <dbReference type="SAM" id="MobiDB-lite"/>
    </source>
</evidence>
<dbReference type="InterPro" id="IPR039316">
    <property type="entry name" value="CLE25/26"/>
</dbReference>
<keyword evidence="2" id="KW-0472">Membrane</keyword>
<reference evidence="3" key="1">
    <citation type="submission" date="2018-04" db="EMBL/GenBank/DDBJ databases">
        <title>WGS assembly of Panicum hallii.</title>
        <authorList>
            <person name="Lovell J."/>
            <person name="Jenkins J."/>
            <person name="Lowry D."/>
            <person name="Mamidi S."/>
            <person name="Sreedasyam A."/>
            <person name="Weng X."/>
            <person name="Barry K."/>
            <person name="Bonette J."/>
            <person name="Campitelli B."/>
            <person name="Daum C."/>
            <person name="Gordon S."/>
            <person name="Gould B."/>
            <person name="Lipzen A."/>
            <person name="Macqueen A."/>
            <person name="Palacio-Mejia J."/>
            <person name="Plott C."/>
            <person name="Shakirov E."/>
            <person name="Shu S."/>
            <person name="Yoshinaga Y."/>
            <person name="Zane M."/>
            <person name="Rokhsar D."/>
            <person name="Grimwood J."/>
            <person name="Schmutz J."/>
            <person name="Juenger T."/>
        </authorList>
    </citation>
    <scope>NUCLEOTIDE SEQUENCE [LARGE SCALE GENOMIC DNA]</scope>
    <source>
        <strain evidence="3">FIL2</strain>
    </source>
</reference>
<feature type="compositionally biased region" description="Basic and acidic residues" evidence="1">
    <location>
        <begin position="64"/>
        <end position="74"/>
    </location>
</feature>
<organism evidence="3">
    <name type="scientific">Panicum hallii</name>
    <dbReference type="NCBI Taxonomy" id="206008"/>
    <lineage>
        <taxon>Eukaryota</taxon>
        <taxon>Viridiplantae</taxon>
        <taxon>Streptophyta</taxon>
        <taxon>Embryophyta</taxon>
        <taxon>Tracheophyta</taxon>
        <taxon>Spermatophyta</taxon>
        <taxon>Magnoliopsida</taxon>
        <taxon>Liliopsida</taxon>
        <taxon>Poales</taxon>
        <taxon>Poaceae</taxon>
        <taxon>PACMAD clade</taxon>
        <taxon>Panicoideae</taxon>
        <taxon>Panicodae</taxon>
        <taxon>Paniceae</taxon>
        <taxon>Panicinae</taxon>
        <taxon>Panicum</taxon>
        <taxon>Panicum sect. Panicum</taxon>
    </lineage>
</organism>
<feature type="transmembrane region" description="Helical" evidence="2">
    <location>
        <begin position="12"/>
        <end position="32"/>
    </location>
</feature>
<protein>
    <recommendedName>
        <fullName evidence="4">CLAVATA3/ESR (CLE)-related protein 25-like</fullName>
    </recommendedName>
</protein>
<keyword evidence="2" id="KW-1133">Transmembrane helix</keyword>
<dbReference type="PANTHER" id="PTHR34277">
    <property type="entry name" value="CLAVATA3/ESR (CLE)-RELATED PROTEIN 26"/>
    <property type="match status" value="1"/>
</dbReference>
<dbReference type="EMBL" id="CM008047">
    <property type="protein sequence ID" value="PAN09999.1"/>
    <property type="molecule type" value="Genomic_DNA"/>
</dbReference>
<name>A0A2S3GWB1_9POAL</name>
<evidence type="ECO:0000256" key="2">
    <source>
        <dbReference type="SAM" id="Phobius"/>
    </source>
</evidence>
<evidence type="ECO:0000313" key="3">
    <source>
        <dbReference type="EMBL" id="PAN09999.1"/>
    </source>
</evidence>